<gene>
    <name evidence="1" type="ORF">OB2597_05740</name>
</gene>
<dbReference type="HOGENOM" id="CLU_955920_0_0_5"/>
<dbReference type="AlphaFoldDB" id="A3TSY3"/>
<evidence type="ECO:0000313" key="2">
    <source>
        <dbReference type="Proteomes" id="UP000004318"/>
    </source>
</evidence>
<dbReference type="EMBL" id="AAMO01000001">
    <property type="protein sequence ID" value="EAQ04760.1"/>
    <property type="molecule type" value="Genomic_DNA"/>
</dbReference>
<name>A3TSY3_PSEBH</name>
<dbReference type="eggNOG" id="ENOG502Z7JV">
    <property type="taxonomic scope" value="Bacteria"/>
</dbReference>
<proteinExistence type="predicted"/>
<comment type="caution">
    <text evidence="1">The sequence shown here is derived from an EMBL/GenBank/DDBJ whole genome shotgun (WGS) entry which is preliminary data.</text>
</comment>
<dbReference type="Proteomes" id="UP000004318">
    <property type="component" value="Unassembled WGS sequence"/>
</dbReference>
<dbReference type="STRING" id="252305.OB2597_05740"/>
<protein>
    <submittedName>
        <fullName evidence="1">Uncharacterized protein</fullName>
    </submittedName>
</protein>
<dbReference type="RefSeq" id="WP_009805377.1">
    <property type="nucleotide sequence ID" value="NZ_CH724131.1"/>
</dbReference>
<sequence>MKIVLHLGAHCTEEGKLARALARNRDDLLARGVSVPPPGKYRVLLREAIHALDRVDPSDEAGDVLLDAILDSDEAEHVILSNENFFGVPHMSIGKGQFYPLAEQRLADLRQLFPDCRIELFLAIRDPGTFIPAVHAASAGTSLEKVLGGTDPGTLRWSDLVRRIRVIAPDMPLTVWCSEDSPLIFGEIVRAMAGLPEGQKIRGAFDLLSEIMSREGMKRFRAYFAANPTMTEAQKRKAILAFLDKYAIEDALEEDIEMPPWPQEVFEYLTDAYEEDLAEIEGQDGVRVLRP</sequence>
<accession>A3TSY3</accession>
<dbReference type="OrthoDB" id="7816979at2"/>
<keyword evidence="2" id="KW-1185">Reference proteome</keyword>
<organism evidence="1 2">
    <name type="scientific">Pseudooceanicola batsensis (strain ATCC BAA-863 / DSM 15984 / KCTC 12145 / HTCC2597)</name>
    <name type="common">Oceanicola batsensis</name>
    <dbReference type="NCBI Taxonomy" id="252305"/>
    <lineage>
        <taxon>Bacteria</taxon>
        <taxon>Pseudomonadati</taxon>
        <taxon>Pseudomonadota</taxon>
        <taxon>Alphaproteobacteria</taxon>
        <taxon>Rhodobacterales</taxon>
        <taxon>Paracoccaceae</taxon>
        <taxon>Pseudooceanicola</taxon>
    </lineage>
</organism>
<reference evidence="1 2" key="1">
    <citation type="journal article" date="2010" name="J. Bacteriol.">
        <title>Genome sequences of Oceanicola granulosus HTCC2516(T) and Oceanicola batsensis HTCC2597(TDelta).</title>
        <authorList>
            <person name="Thrash J.C."/>
            <person name="Cho J.C."/>
            <person name="Vergin K.L."/>
            <person name="Giovannoni S.J."/>
        </authorList>
    </citation>
    <scope>NUCLEOTIDE SEQUENCE [LARGE SCALE GENOMIC DNA]</scope>
    <source>
        <strain evidence="2">ATCC BAA-863 / DSM 15984 / KCTC 12145 / HTCC2597</strain>
    </source>
</reference>
<evidence type="ECO:0000313" key="1">
    <source>
        <dbReference type="EMBL" id="EAQ04760.1"/>
    </source>
</evidence>